<evidence type="ECO:0000313" key="3">
    <source>
        <dbReference type="Proteomes" id="UP000028719"/>
    </source>
</evidence>
<evidence type="ECO:0000313" key="2">
    <source>
        <dbReference type="EMBL" id="KFF25367.1"/>
    </source>
</evidence>
<comment type="caution">
    <text evidence="2">The sequence shown here is derived from an EMBL/GenBank/DDBJ whole genome shotgun (WGS) entry which is preliminary data.</text>
</comment>
<name>A0ABR4ULW3_9FLAO</name>
<feature type="transmembrane region" description="Helical" evidence="1">
    <location>
        <begin position="258"/>
        <end position="278"/>
    </location>
</feature>
<protein>
    <recommendedName>
        <fullName evidence="4">RING-type E3 ubiquitin transferase</fullName>
    </recommendedName>
</protein>
<feature type="transmembrane region" description="Helical" evidence="1">
    <location>
        <begin position="70"/>
        <end position="91"/>
    </location>
</feature>
<keyword evidence="3" id="KW-1185">Reference proteome</keyword>
<accession>A0ABR4ULW3</accession>
<keyword evidence="1" id="KW-1133">Transmembrane helix</keyword>
<evidence type="ECO:0000256" key="1">
    <source>
        <dbReference type="SAM" id="Phobius"/>
    </source>
</evidence>
<keyword evidence="1" id="KW-0812">Transmembrane</keyword>
<proteinExistence type="predicted"/>
<organism evidence="2 3">
    <name type="scientific">Chryseobacterium vrystaatense</name>
    <dbReference type="NCBI Taxonomy" id="307480"/>
    <lineage>
        <taxon>Bacteria</taxon>
        <taxon>Pseudomonadati</taxon>
        <taxon>Bacteroidota</taxon>
        <taxon>Flavobacteriia</taxon>
        <taxon>Flavobacteriales</taxon>
        <taxon>Weeksellaceae</taxon>
        <taxon>Chryseobacterium group</taxon>
        <taxon>Chryseobacterium</taxon>
    </lineage>
</organism>
<dbReference type="EMBL" id="JPRI01000005">
    <property type="protein sequence ID" value="KFF25367.1"/>
    <property type="molecule type" value="Genomic_DNA"/>
</dbReference>
<feature type="transmembrane region" description="Helical" evidence="1">
    <location>
        <begin position="29"/>
        <end position="50"/>
    </location>
</feature>
<gene>
    <name evidence="2" type="ORF">IW16_15285</name>
</gene>
<evidence type="ECO:0008006" key="4">
    <source>
        <dbReference type="Google" id="ProtNLM"/>
    </source>
</evidence>
<keyword evidence="1" id="KW-0472">Membrane</keyword>
<dbReference type="Proteomes" id="UP000028719">
    <property type="component" value="Unassembled WGS sequence"/>
</dbReference>
<sequence length="279" mass="31841">MKIESINTIIKKGAQYIKKMENKSKISKTGYIIIGVMLFCFLYFILWLIFKEKMPLHSFLYEISKNYDSYAERAFVILPLVFFIAVALLLLRPTSAKRFLRLQAALPTSKIQSLAKGLVEVEGTLIMEQPLISPVDREECIGYYYTIEDIDKDSDGRNSYSTIHRETRCSPFQIKDDTGIIEVVPEGIELILLDQTNVSSTGSKRYTETLLKNGQKVLLVGYADADNGSPFIRKDNHYRVLGITSSTGISMWNKYQPLLRSFMFTCAAILIIIIYILIQ</sequence>
<reference evidence="2 3" key="1">
    <citation type="submission" date="2014-07" db="EMBL/GenBank/DDBJ databases">
        <title>Genome of Chryseobacterium vrystaatense LMG 22846.</title>
        <authorList>
            <person name="Pipes S.E."/>
            <person name="Stropko S.J."/>
            <person name="Newman J.D."/>
        </authorList>
    </citation>
    <scope>NUCLEOTIDE SEQUENCE [LARGE SCALE GENOMIC DNA]</scope>
    <source>
        <strain evidence="2 3">LMG 22846</strain>
    </source>
</reference>